<evidence type="ECO:0000256" key="1">
    <source>
        <dbReference type="SAM" id="SignalP"/>
    </source>
</evidence>
<reference evidence="2 3" key="1">
    <citation type="submission" date="2014-04" db="EMBL/GenBank/DDBJ databases">
        <authorList>
            <consortium name="DOE Joint Genome Institute"/>
            <person name="Kuo A."/>
            <person name="Kohler A."/>
            <person name="Jargeat P."/>
            <person name="Nagy L.G."/>
            <person name="Floudas D."/>
            <person name="Copeland A."/>
            <person name="Barry K.W."/>
            <person name="Cichocki N."/>
            <person name="Veneault-Fourrey C."/>
            <person name="LaButti K."/>
            <person name="Lindquist E.A."/>
            <person name="Lipzen A."/>
            <person name="Lundell T."/>
            <person name="Morin E."/>
            <person name="Murat C."/>
            <person name="Sun H."/>
            <person name="Tunlid A."/>
            <person name="Henrissat B."/>
            <person name="Grigoriev I.V."/>
            <person name="Hibbett D.S."/>
            <person name="Martin F."/>
            <person name="Nordberg H.P."/>
            <person name="Cantor M.N."/>
            <person name="Hua S.X."/>
        </authorList>
    </citation>
    <scope>NUCLEOTIDE SEQUENCE [LARGE SCALE GENOMIC DNA]</scope>
    <source>
        <strain evidence="2 3">Ve08.2h10</strain>
    </source>
</reference>
<keyword evidence="1" id="KW-0732">Signal</keyword>
<dbReference type="InParanoid" id="A0A0D0E6U4"/>
<dbReference type="AlphaFoldDB" id="A0A0D0E6U4"/>
<proteinExistence type="predicted"/>
<feature type="signal peptide" evidence="1">
    <location>
        <begin position="1"/>
        <end position="26"/>
    </location>
</feature>
<accession>A0A0D0E6U4</accession>
<organism evidence="2 3">
    <name type="scientific">Paxillus rubicundulus Ve08.2h10</name>
    <dbReference type="NCBI Taxonomy" id="930991"/>
    <lineage>
        <taxon>Eukaryota</taxon>
        <taxon>Fungi</taxon>
        <taxon>Dikarya</taxon>
        <taxon>Basidiomycota</taxon>
        <taxon>Agaricomycotina</taxon>
        <taxon>Agaricomycetes</taxon>
        <taxon>Agaricomycetidae</taxon>
        <taxon>Boletales</taxon>
        <taxon>Paxilineae</taxon>
        <taxon>Paxillaceae</taxon>
        <taxon>Paxillus</taxon>
    </lineage>
</organism>
<evidence type="ECO:0000313" key="2">
    <source>
        <dbReference type="EMBL" id="KIL00847.1"/>
    </source>
</evidence>
<reference evidence="3" key="2">
    <citation type="submission" date="2015-01" db="EMBL/GenBank/DDBJ databases">
        <title>Evolutionary Origins and Diversification of the Mycorrhizal Mutualists.</title>
        <authorList>
            <consortium name="DOE Joint Genome Institute"/>
            <consortium name="Mycorrhizal Genomics Consortium"/>
            <person name="Kohler A."/>
            <person name="Kuo A."/>
            <person name="Nagy L.G."/>
            <person name="Floudas D."/>
            <person name="Copeland A."/>
            <person name="Barry K.W."/>
            <person name="Cichocki N."/>
            <person name="Veneault-Fourrey C."/>
            <person name="LaButti K."/>
            <person name="Lindquist E.A."/>
            <person name="Lipzen A."/>
            <person name="Lundell T."/>
            <person name="Morin E."/>
            <person name="Murat C."/>
            <person name="Riley R."/>
            <person name="Ohm R."/>
            <person name="Sun H."/>
            <person name="Tunlid A."/>
            <person name="Henrissat B."/>
            <person name="Grigoriev I.V."/>
            <person name="Hibbett D.S."/>
            <person name="Martin F."/>
        </authorList>
    </citation>
    <scope>NUCLEOTIDE SEQUENCE [LARGE SCALE GENOMIC DNA]</scope>
    <source>
        <strain evidence="3">Ve08.2h10</strain>
    </source>
</reference>
<keyword evidence="3" id="KW-1185">Reference proteome</keyword>
<evidence type="ECO:0000313" key="3">
    <source>
        <dbReference type="Proteomes" id="UP000054538"/>
    </source>
</evidence>
<dbReference type="Proteomes" id="UP000054538">
    <property type="component" value="Unassembled WGS sequence"/>
</dbReference>
<dbReference type="EMBL" id="KN824825">
    <property type="protein sequence ID" value="KIL00847.1"/>
    <property type="molecule type" value="Genomic_DNA"/>
</dbReference>
<dbReference type="HOGENOM" id="CLU_2400336_0_0_1"/>
<protein>
    <submittedName>
        <fullName evidence="2">Uncharacterized protein</fullName>
    </submittedName>
</protein>
<feature type="chain" id="PRO_5002208811" evidence="1">
    <location>
        <begin position="27"/>
        <end position="93"/>
    </location>
</feature>
<gene>
    <name evidence="2" type="ORF">PAXRUDRAFT_821186</name>
</gene>
<sequence length="93" mass="9139">MHSSSVARSIIYIWMTLLAMAALAASSPMPEPAPIDPALSSVITSNLNLGCINGCDAAASAQKLNSNAALASAGSPLSLFGAVVLAGGVLAAI</sequence>
<name>A0A0D0E6U4_9AGAM</name>